<evidence type="ECO:0000256" key="4">
    <source>
        <dbReference type="ARBA" id="ARBA00023014"/>
    </source>
</evidence>
<evidence type="ECO:0000256" key="2">
    <source>
        <dbReference type="ARBA" id="ARBA00022723"/>
    </source>
</evidence>
<evidence type="ECO:0000256" key="3">
    <source>
        <dbReference type="ARBA" id="ARBA00023004"/>
    </source>
</evidence>
<keyword evidence="3" id="KW-0408">Iron</keyword>
<dbReference type="GO" id="GO:0046872">
    <property type="term" value="F:metal ion binding"/>
    <property type="evidence" value="ECO:0007669"/>
    <property type="project" value="UniProtKB-KW"/>
</dbReference>
<dbReference type="InterPro" id="IPR006311">
    <property type="entry name" value="TAT_signal"/>
</dbReference>
<dbReference type="PROSITE" id="PS51296">
    <property type="entry name" value="RIESKE"/>
    <property type="match status" value="1"/>
</dbReference>
<evidence type="ECO:0000256" key="5">
    <source>
        <dbReference type="ARBA" id="ARBA00023157"/>
    </source>
</evidence>
<keyword evidence="5" id="KW-1015">Disulfide bond</keyword>
<dbReference type="Proteomes" id="UP000676246">
    <property type="component" value="Unassembled WGS sequence"/>
</dbReference>
<dbReference type="Gene3D" id="2.102.10.10">
    <property type="entry name" value="Rieske [2Fe-2S] iron-sulphur domain"/>
    <property type="match status" value="1"/>
</dbReference>
<reference evidence="7 8" key="1">
    <citation type="submission" date="2021-04" db="EMBL/GenBank/DDBJ databases">
        <title>The genome sequence of Ideonella sp. 3Y2.</title>
        <authorList>
            <person name="Liu Y."/>
        </authorList>
    </citation>
    <scope>NUCLEOTIDE SEQUENCE [LARGE SCALE GENOMIC DNA]</scope>
    <source>
        <strain evidence="7 8">3Y2</strain>
    </source>
</reference>
<dbReference type="SUPFAM" id="SSF50022">
    <property type="entry name" value="ISP domain"/>
    <property type="match status" value="1"/>
</dbReference>
<dbReference type="EMBL" id="JAGQDD010000013">
    <property type="protein sequence ID" value="MBQ0932067.1"/>
    <property type="molecule type" value="Genomic_DNA"/>
</dbReference>
<gene>
    <name evidence="7" type="ORF">KAK03_16425</name>
</gene>
<dbReference type="CDD" id="cd03467">
    <property type="entry name" value="Rieske"/>
    <property type="match status" value="1"/>
</dbReference>
<sequence length="197" mass="20219">MNRPDSPAPACGCCGQPPVDASRRRVIRIASASLAAPLAMAALPAAAAAAGDRLVEEDAEGAPQPLRLSDLKPGKPLVAWPLDTQRGAPRDETRLNKIVLIRLTEAEMAADTRARAAGGVLAYSAVCTHQGCDVKTWLSKEKALVCYCHSSKFALLDGGAVVGGPATRALPAVPLRLEGDQLVIAGAFTAPPGGAPA</sequence>
<keyword evidence="4" id="KW-0411">Iron-sulfur</keyword>
<dbReference type="InterPro" id="IPR014349">
    <property type="entry name" value="Rieske_Fe-S_prot"/>
</dbReference>
<evidence type="ECO:0000313" key="7">
    <source>
        <dbReference type="EMBL" id="MBQ0932067.1"/>
    </source>
</evidence>
<evidence type="ECO:0000313" key="8">
    <source>
        <dbReference type="Proteomes" id="UP000676246"/>
    </source>
</evidence>
<keyword evidence="2" id="KW-0479">Metal-binding</keyword>
<accession>A0A940YGI2</accession>
<evidence type="ECO:0000259" key="6">
    <source>
        <dbReference type="PROSITE" id="PS51296"/>
    </source>
</evidence>
<dbReference type="PROSITE" id="PS51318">
    <property type="entry name" value="TAT"/>
    <property type="match status" value="1"/>
</dbReference>
<dbReference type="GO" id="GO:0051537">
    <property type="term" value="F:2 iron, 2 sulfur cluster binding"/>
    <property type="evidence" value="ECO:0007669"/>
    <property type="project" value="UniProtKB-KW"/>
</dbReference>
<comment type="caution">
    <text evidence="7">The sequence shown here is derived from an EMBL/GenBank/DDBJ whole genome shotgun (WGS) entry which is preliminary data.</text>
</comment>
<keyword evidence="1" id="KW-0001">2Fe-2S</keyword>
<keyword evidence="8" id="KW-1185">Reference proteome</keyword>
<dbReference type="AlphaFoldDB" id="A0A940YGI2"/>
<name>A0A940YGI2_9BURK</name>
<feature type="domain" description="Rieske" evidence="6">
    <location>
        <begin position="118"/>
        <end position="184"/>
    </location>
</feature>
<dbReference type="RefSeq" id="WP_210855327.1">
    <property type="nucleotide sequence ID" value="NZ_JAGQDD010000013.1"/>
</dbReference>
<dbReference type="PANTHER" id="PTHR10134">
    <property type="entry name" value="CYTOCHROME B-C1 COMPLEX SUBUNIT RIESKE, MITOCHONDRIAL"/>
    <property type="match status" value="1"/>
</dbReference>
<organism evidence="7 8">
    <name type="scientific">Ideonella alba</name>
    <dbReference type="NCBI Taxonomy" id="2824118"/>
    <lineage>
        <taxon>Bacteria</taxon>
        <taxon>Pseudomonadati</taxon>
        <taxon>Pseudomonadota</taxon>
        <taxon>Betaproteobacteria</taxon>
        <taxon>Burkholderiales</taxon>
        <taxon>Sphaerotilaceae</taxon>
        <taxon>Ideonella</taxon>
    </lineage>
</organism>
<dbReference type="InterPro" id="IPR017941">
    <property type="entry name" value="Rieske_2Fe-2S"/>
</dbReference>
<proteinExistence type="predicted"/>
<dbReference type="InterPro" id="IPR036922">
    <property type="entry name" value="Rieske_2Fe-2S_sf"/>
</dbReference>
<protein>
    <submittedName>
        <fullName evidence="7">Rieske (2Fe-2S) protein</fullName>
    </submittedName>
</protein>
<evidence type="ECO:0000256" key="1">
    <source>
        <dbReference type="ARBA" id="ARBA00022714"/>
    </source>
</evidence>
<dbReference type="Pfam" id="PF00355">
    <property type="entry name" value="Rieske"/>
    <property type="match status" value="1"/>
</dbReference>